<dbReference type="PROSITE" id="PS51257">
    <property type="entry name" value="PROKAR_LIPOPROTEIN"/>
    <property type="match status" value="1"/>
</dbReference>
<dbReference type="AlphaFoldDB" id="A0A7W7T1E6"/>
<dbReference type="Proteomes" id="UP000542674">
    <property type="component" value="Unassembled WGS sequence"/>
</dbReference>
<dbReference type="EMBL" id="JACHJS010000001">
    <property type="protein sequence ID" value="MBB4964792.1"/>
    <property type="molecule type" value="Genomic_DNA"/>
</dbReference>
<dbReference type="InterPro" id="IPR005297">
    <property type="entry name" value="Lipoprotein_repeat"/>
</dbReference>
<gene>
    <name evidence="2" type="ORF">F4559_002151</name>
</gene>
<comment type="caution">
    <text evidence="2">The sequence shown here is derived from an EMBL/GenBank/DDBJ whole genome shotgun (WGS) entry which is preliminary data.</text>
</comment>
<feature type="chain" id="PRO_5039399879" evidence="1">
    <location>
        <begin position="22"/>
        <end position="174"/>
    </location>
</feature>
<dbReference type="GO" id="GO:0043448">
    <property type="term" value="P:alkane catabolic process"/>
    <property type="evidence" value="ECO:0007669"/>
    <property type="project" value="TreeGrafter"/>
</dbReference>
<accession>A0A7W7T1E6</accession>
<dbReference type="PANTHER" id="PTHR39335:SF1">
    <property type="entry name" value="BLL4220 PROTEIN"/>
    <property type="match status" value="1"/>
</dbReference>
<feature type="signal peptide" evidence="1">
    <location>
        <begin position="1"/>
        <end position="21"/>
    </location>
</feature>
<dbReference type="PANTHER" id="PTHR39335">
    <property type="entry name" value="BLL4220 PROTEIN"/>
    <property type="match status" value="1"/>
</dbReference>
<evidence type="ECO:0000313" key="2">
    <source>
        <dbReference type="EMBL" id="MBB4964792.1"/>
    </source>
</evidence>
<keyword evidence="3" id="KW-1185">Reference proteome</keyword>
<evidence type="ECO:0000313" key="3">
    <source>
        <dbReference type="Proteomes" id="UP000542674"/>
    </source>
</evidence>
<sequence length="174" mass="17928">MRGRRTTGALLAVTVSTTLVGACGTRTPPAPDPAPAPRWGAQPHQMLAATASDRVGQFVADAAGFALYRSDRDSADPPQSTCDGVCARTWPPVLVSEHTMTAGVDPTLVGSVARPDGRRQVTLAGRPLYRHAGDRRAGDLSGQGLDGVWFAVTPEGRKAPAESATPSAKDGGGS</sequence>
<keyword evidence="1" id="KW-0732">Signal</keyword>
<name>A0A7W7T1E6_9PSEU</name>
<evidence type="ECO:0000256" key="1">
    <source>
        <dbReference type="SAM" id="SignalP"/>
    </source>
</evidence>
<organism evidence="2 3">
    <name type="scientific">Saccharothrix violaceirubra</name>
    <dbReference type="NCBI Taxonomy" id="413306"/>
    <lineage>
        <taxon>Bacteria</taxon>
        <taxon>Bacillati</taxon>
        <taxon>Actinomycetota</taxon>
        <taxon>Actinomycetes</taxon>
        <taxon>Pseudonocardiales</taxon>
        <taxon>Pseudonocardiaceae</taxon>
        <taxon>Saccharothrix</taxon>
    </lineage>
</organism>
<keyword evidence="2" id="KW-0449">Lipoprotein</keyword>
<proteinExistence type="predicted"/>
<dbReference type="Pfam" id="PF03640">
    <property type="entry name" value="Lipoprotein_15"/>
    <property type="match status" value="2"/>
</dbReference>
<protein>
    <submittedName>
        <fullName evidence="2">Putative lipoprotein with Yx(FWY)xxD motif</fullName>
    </submittedName>
</protein>
<reference evidence="2 3" key="1">
    <citation type="submission" date="2020-08" db="EMBL/GenBank/DDBJ databases">
        <title>Sequencing the genomes of 1000 actinobacteria strains.</title>
        <authorList>
            <person name="Klenk H.-P."/>
        </authorList>
    </citation>
    <scope>NUCLEOTIDE SEQUENCE [LARGE SCALE GENOMIC DNA]</scope>
    <source>
        <strain evidence="2 3">DSM 45084</strain>
    </source>
</reference>
<dbReference type="RefSeq" id="WP_184668042.1">
    <property type="nucleotide sequence ID" value="NZ_BAABAI010000015.1"/>
</dbReference>